<protein>
    <submittedName>
        <fullName evidence="1">Uncharacterized protein</fullName>
    </submittedName>
</protein>
<evidence type="ECO:0000313" key="1">
    <source>
        <dbReference type="EMBL" id="MBC8200261.1"/>
    </source>
</evidence>
<organism evidence="1 2">
    <name type="scientific">Candidatus Desulfaltia bathyphila</name>
    <dbReference type="NCBI Taxonomy" id="2841697"/>
    <lineage>
        <taxon>Bacteria</taxon>
        <taxon>Pseudomonadati</taxon>
        <taxon>Thermodesulfobacteriota</taxon>
        <taxon>Desulfobacteria</taxon>
        <taxon>Desulfobacterales</taxon>
        <taxon>Desulfobacterales incertae sedis</taxon>
        <taxon>Candidatus Desulfaltia</taxon>
    </lineage>
</organism>
<reference evidence="1 2" key="1">
    <citation type="submission" date="2020-08" db="EMBL/GenBank/DDBJ databases">
        <title>Bridging the membrane lipid divide: bacteria of the FCB group superphylum have the potential to synthesize archaeal ether lipids.</title>
        <authorList>
            <person name="Villanueva L."/>
            <person name="Von Meijenfeldt F.A.B."/>
            <person name="Westbye A.B."/>
            <person name="Yadav S."/>
            <person name="Hopmans E.C."/>
            <person name="Dutilh B.E."/>
            <person name="Sinninghe Damste J.S."/>
        </authorList>
    </citation>
    <scope>NUCLEOTIDE SEQUENCE [LARGE SCALE GENOMIC DNA]</scope>
    <source>
        <strain evidence="1">NIOZ-UU82</strain>
    </source>
</reference>
<dbReference type="AlphaFoldDB" id="A0A8J6N9M7"/>
<dbReference type="Proteomes" id="UP000603545">
    <property type="component" value="Unassembled WGS sequence"/>
</dbReference>
<sequence length="175" mass="20514">MEKFNPDQLKVVNNSVAMAEELVSNSYKMSEAQWLHRRYDVKTLADLCQEEIIDDPFAQIIRYKGQLKNTSLSSSTYDFYKICLQDHSILAALKQSPGMELFPFILYIVSHELIHIVRFSKFIQSFDASCEEKTAEEKRVHEKTHEILRPVKVTGLADVLKFYDKWRTTFDELRN</sequence>
<comment type="caution">
    <text evidence="1">The sequence shown here is derived from an EMBL/GenBank/DDBJ whole genome shotgun (WGS) entry which is preliminary data.</text>
</comment>
<evidence type="ECO:0000313" key="2">
    <source>
        <dbReference type="Proteomes" id="UP000603545"/>
    </source>
</evidence>
<name>A0A8J6N9M7_9BACT</name>
<gene>
    <name evidence="1" type="ORF">H8E80_09515</name>
</gene>
<dbReference type="EMBL" id="JACNLL010000089">
    <property type="protein sequence ID" value="MBC8200261.1"/>
    <property type="molecule type" value="Genomic_DNA"/>
</dbReference>
<proteinExistence type="predicted"/>
<accession>A0A8J6N9M7</accession>